<protein>
    <recommendedName>
        <fullName evidence="4">Quinol oxidase subunit 4</fullName>
    </recommendedName>
</protein>
<evidence type="ECO:0000256" key="1">
    <source>
        <dbReference type="SAM" id="MobiDB-lite"/>
    </source>
</evidence>
<sequence>MKQFLLFVFIGSLLFSCAPVHHPGHGHRMPPGQAKKVYGTKSAKPFAPGQQKKYRR</sequence>
<name>A0ABZ0WBV4_9BACT</name>
<organism evidence="2 3">
    <name type="scientific">Niabella yanshanensis</name>
    <dbReference type="NCBI Taxonomy" id="577386"/>
    <lineage>
        <taxon>Bacteria</taxon>
        <taxon>Pseudomonadati</taxon>
        <taxon>Bacteroidota</taxon>
        <taxon>Chitinophagia</taxon>
        <taxon>Chitinophagales</taxon>
        <taxon>Chitinophagaceae</taxon>
        <taxon>Niabella</taxon>
    </lineage>
</organism>
<dbReference type="EMBL" id="CP139960">
    <property type="protein sequence ID" value="WQD40123.1"/>
    <property type="molecule type" value="Genomic_DNA"/>
</dbReference>
<dbReference type="RefSeq" id="WP_170138295.1">
    <property type="nucleotide sequence ID" value="NZ_CP139960.1"/>
</dbReference>
<evidence type="ECO:0000313" key="3">
    <source>
        <dbReference type="Proteomes" id="UP001325680"/>
    </source>
</evidence>
<proteinExistence type="predicted"/>
<evidence type="ECO:0008006" key="4">
    <source>
        <dbReference type="Google" id="ProtNLM"/>
    </source>
</evidence>
<reference evidence="2 3" key="1">
    <citation type="submission" date="2023-12" db="EMBL/GenBank/DDBJ databases">
        <title>Genome sequencing and assembly of bacterial species from a model synthetic community.</title>
        <authorList>
            <person name="Hogle S.L."/>
        </authorList>
    </citation>
    <scope>NUCLEOTIDE SEQUENCE [LARGE SCALE GENOMIC DNA]</scope>
    <source>
        <strain evidence="2 3">HAMBI_3031</strain>
    </source>
</reference>
<accession>A0ABZ0WBV4</accession>
<gene>
    <name evidence="2" type="ORF">U0035_08190</name>
</gene>
<evidence type="ECO:0000313" key="2">
    <source>
        <dbReference type="EMBL" id="WQD40123.1"/>
    </source>
</evidence>
<dbReference type="PROSITE" id="PS51257">
    <property type="entry name" value="PROKAR_LIPOPROTEIN"/>
    <property type="match status" value="1"/>
</dbReference>
<keyword evidence="3" id="KW-1185">Reference proteome</keyword>
<dbReference type="Proteomes" id="UP001325680">
    <property type="component" value="Chromosome"/>
</dbReference>
<feature type="region of interest" description="Disordered" evidence="1">
    <location>
        <begin position="24"/>
        <end position="56"/>
    </location>
</feature>